<gene>
    <name evidence="1" type="ORF">GA0074695_3881</name>
</gene>
<organism evidence="1 2">
    <name type="scientific">Micromonospora viridifaciens</name>
    <dbReference type="NCBI Taxonomy" id="1881"/>
    <lineage>
        <taxon>Bacteria</taxon>
        <taxon>Bacillati</taxon>
        <taxon>Actinomycetota</taxon>
        <taxon>Actinomycetes</taxon>
        <taxon>Micromonosporales</taxon>
        <taxon>Micromonosporaceae</taxon>
        <taxon>Micromonospora</taxon>
    </lineage>
</organism>
<reference evidence="2" key="1">
    <citation type="submission" date="2016-06" db="EMBL/GenBank/DDBJ databases">
        <authorList>
            <person name="Varghese N."/>
            <person name="Submissions Spin"/>
        </authorList>
    </citation>
    <scope>NUCLEOTIDE SEQUENCE [LARGE SCALE GENOMIC DNA]</scope>
    <source>
        <strain evidence="2">DSM 43909</strain>
    </source>
</reference>
<name>A0A1C4Y5R3_MICVI</name>
<dbReference type="Proteomes" id="UP000198242">
    <property type="component" value="Chromosome I"/>
</dbReference>
<proteinExistence type="predicted"/>
<dbReference type="RefSeq" id="WP_089007508.1">
    <property type="nucleotide sequence ID" value="NZ_LT607411.1"/>
</dbReference>
<dbReference type="EMBL" id="LT607411">
    <property type="protein sequence ID" value="SCF16065.1"/>
    <property type="molecule type" value="Genomic_DNA"/>
</dbReference>
<dbReference type="AlphaFoldDB" id="A0A1C4Y5R3"/>
<protein>
    <submittedName>
        <fullName evidence="1">Uncharacterized protein</fullName>
    </submittedName>
</protein>
<evidence type="ECO:0000313" key="1">
    <source>
        <dbReference type="EMBL" id="SCF16065.1"/>
    </source>
</evidence>
<sequence>MAEIFQIDRVDRIADILYGVAVAKGLIGYGPLGKRVGLQANFLSQPLAQVSERAADRGEPIWSALVIGKDSGRPHEGFYALARRLRSEYENLDDEVLWHKERERCYAAAR</sequence>
<dbReference type="OrthoDB" id="3381423at2"/>
<keyword evidence="2" id="KW-1185">Reference proteome</keyword>
<accession>A0A1C4Y5R3</accession>
<evidence type="ECO:0000313" key="2">
    <source>
        <dbReference type="Proteomes" id="UP000198242"/>
    </source>
</evidence>